<proteinExistence type="predicted"/>
<evidence type="ECO:0000313" key="2">
    <source>
        <dbReference type="Proteomes" id="UP000070376"/>
    </source>
</evidence>
<dbReference type="AlphaFoldDB" id="A0A133KY48"/>
<accession>A0A133KY48</accession>
<name>A0A133KY48_HEYCO</name>
<reference evidence="2" key="1">
    <citation type="submission" date="2016-01" db="EMBL/GenBank/DDBJ databases">
        <authorList>
            <person name="Mitreva M."/>
            <person name="Pepin K.H."/>
            <person name="Mihindukulasuriya K.A."/>
            <person name="Fulton R."/>
            <person name="Fronick C."/>
            <person name="O'Laughlin M."/>
            <person name="Miner T."/>
            <person name="Herter B."/>
            <person name="Rosa B.A."/>
            <person name="Cordes M."/>
            <person name="Tomlinson C."/>
            <person name="Wollam A."/>
            <person name="Palsikar V.B."/>
            <person name="Mardis E.R."/>
            <person name="Wilson R.K."/>
        </authorList>
    </citation>
    <scope>NUCLEOTIDE SEQUENCE [LARGE SCALE GENOMIC DNA]</scope>
    <source>
        <strain evidence="2">GED7749B</strain>
    </source>
</reference>
<dbReference type="Proteomes" id="UP000070376">
    <property type="component" value="Unassembled WGS sequence"/>
</dbReference>
<evidence type="ECO:0000313" key="1">
    <source>
        <dbReference type="EMBL" id="KWZ84342.1"/>
    </source>
</evidence>
<organism evidence="1 2">
    <name type="scientific">Heyndrickxia coagulans</name>
    <name type="common">Weizmannia coagulans</name>
    <dbReference type="NCBI Taxonomy" id="1398"/>
    <lineage>
        <taxon>Bacteria</taxon>
        <taxon>Bacillati</taxon>
        <taxon>Bacillota</taxon>
        <taxon>Bacilli</taxon>
        <taxon>Bacillales</taxon>
        <taxon>Bacillaceae</taxon>
        <taxon>Heyndrickxia</taxon>
    </lineage>
</organism>
<protein>
    <submittedName>
        <fullName evidence="1">Uncharacterized protein</fullName>
    </submittedName>
</protein>
<sequence>MCQAFFSDILSPPLLISLHFIITCRHIAVTLRRGKSRTILTKQKAAEVWRLLPV</sequence>
<comment type="caution">
    <text evidence="1">The sequence shown here is derived from an EMBL/GenBank/DDBJ whole genome shotgun (WGS) entry which is preliminary data.</text>
</comment>
<dbReference type="EMBL" id="LRPN01000030">
    <property type="protein sequence ID" value="KWZ84342.1"/>
    <property type="molecule type" value="Genomic_DNA"/>
</dbReference>
<gene>
    <name evidence="1" type="ORF">HMPREF3213_00865</name>
</gene>